<protein>
    <recommendedName>
        <fullName evidence="3">DUF2007 domain-containing protein</fullName>
    </recommendedName>
</protein>
<evidence type="ECO:0000313" key="1">
    <source>
        <dbReference type="EMBL" id="MDI6449064.1"/>
    </source>
</evidence>
<dbReference type="EMBL" id="JASCXX010000008">
    <property type="protein sequence ID" value="MDI6449064.1"/>
    <property type="molecule type" value="Genomic_DNA"/>
</dbReference>
<accession>A0AAW6U060</accession>
<reference evidence="1" key="1">
    <citation type="submission" date="2023-05" db="EMBL/GenBank/DDBJ databases">
        <title>Anaerotaeda fermentans gen. nov., sp. nov., a novel anaerobic planctomycete of the new family within the order Sedimentisphaerales isolated from Taman Peninsula, Russia.</title>
        <authorList>
            <person name="Khomyakova M.A."/>
            <person name="Merkel A.Y."/>
            <person name="Slobodkin A.I."/>
        </authorList>
    </citation>
    <scope>NUCLEOTIDE SEQUENCE</scope>
    <source>
        <strain evidence="1">M17dextr</strain>
    </source>
</reference>
<proteinExistence type="predicted"/>
<organism evidence="1 2">
    <name type="scientific">Anaerobaca lacustris</name>
    <dbReference type="NCBI Taxonomy" id="3044600"/>
    <lineage>
        <taxon>Bacteria</taxon>
        <taxon>Pseudomonadati</taxon>
        <taxon>Planctomycetota</taxon>
        <taxon>Phycisphaerae</taxon>
        <taxon>Sedimentisphaerales</taxon>
        <taxon>Anaerobacaceae</taxon>
        <taxon>Anaerobaca</taxon>
    </lineage>
</organism>
<keyword evidence="2" id="KW-1185">Reference proteome</keyword>
<sequence>MGKPMDKSNNGHAKLKDLVVVTLLSDLDQAKEYQTLLKLNDIPATIKEQFDPAGEHKGVAIMVPEDFLDEAHVVIESQDAYDDFYDYALEDEDEVDLDTDYLDDEF</sequence>
<evidence type="ECO:0000313" key="2">
    <source>
        <dbReference type="Proteomes" id="UP001431776"/>
    </source>
</evidence>
<evidence type="ECO:0008006" key="3">
    <source>
        <dbReference type="Google" id="ProtNLM"/>
    </source>
</evidence>
<dbReference type="RefSeq" id="WP_349244472.1">
    <property type="nucleotide sequence ID" value="NZ_JASCXX010000008.1"/>
</dbReference>
<gene>
    <name evidence="1" type="ORF">QJ522_08415</name>
</gene>
<dbReference type="Proteomes" id="UP001431776">
    <property type="component" value="Unassembled WGS sequence"/>
</dbReference>
<comment type="caution">
    <text evidence="1">The sequence shown here is derived from an EMBL/GenBank/DDBJ whole genome shotgun (WGS) entry which is preliminary data.</text>
</comment>
<dbReference type="AlphaFoldDB" id="A0AAW6U060"/>
<name>A0AAW6U060_9BACT</name>